<comment type="catalytic activity">
    <reaction evidence="7">
        <text>(2S)-4-acetamido-2-aminobutanoate = L-ectoine + H2O</text>
        <dbReference type="Rhea" id="RHEA:17281"/>
        <dbReference type="ChEBI" id="CHEBI:15377"/>
        <dbReference type="ChEBI" id="CHEBI:58515"/>
        <dbReference type="ChEBI" id="CHEBI:58929"/>
        <dbReference type="EC" id="4.2.1.108"/>
    </reaction>
</comment>
<dbReference type="EMBL" id="JBHLZU010000032">
    <property type="protein sequence ID" value="MFB9908962.1"/>
    <property type="molecule type" value="Genomic_DNA"/>
</dbReference>
<protein>
    <recommendedName>
        <fullName evidence="4">L-ectoine synthase</fullName>
        <ecNumber evidence="3">4.2.1.108</ecNumber>
    </recommendedName>
    <alternativeName>
        <fullName evidence="6">N-acetyldiaminobutyrate dehydratase</fullName>
    </alternativeName>
</protein>
<keyword evidence="9" id="KW-1185">Reference proteome</keyword>
<dbReference type="EC" id="4.2.1.108" evidence="3"/>
<dbReference type="InterPro" id="IPR011051">
    <property type="entry name" value="RmlC_Cupin_sf"/>
</dbReference>
<dbReference type="SUPFAM" id="SSF51182">
    <property type="entry name" value="RmlC-like cupins"/>
    <property type="match status" value="1"/>
</dbReference>
<evidence type="ECO:0000256" key="5">
    <source>
        <dbReference type="ARBA" id="ARBA00023239"/>
    </source>
</evidence>
<dbReference type="CDD" id="cd06978">
    <property type="entry name" value="cupin_EctC"/>
    <property type="match status" value="1"/>
</dbReference>
<dbReference type="Pfam" id="PF06339">
    <property type="entry name" value="Ectoine_synth"/>
    <property type="match status" value="1"/>
</dbReference>
<gene>
    <name evidence="8" type="ORF">ACFFQA_33915</name>
</gene>
<dbReference type="RefSeq" id="WP_377861186.1">
    <property type="nucleotide sequence ID" value="NZ_JBHLZU010000032.1"/>
</dbReference>
<dbReference type="Gene3D" id="2.60.120.10">
    <property type="entry name" value="Jelly Rolls"/>
    <property type="match status" value="1"/>
</dbReference>
<organism evidence="8 9">
    <name type="scientific">Allokutzneria oryzae</name>
    <dbReference type="NCBI Taxonomy" id="1378989"/>
    <lineage>
        <taxon>Bacteria</taxon>
        <taxon>Bacillati</taxon>
        <taxon>Actinomycetota</taxon>
        <taxon>Actinomycetes</taxon>
        <taxon>Pseudonocardiales</taxon>
        <taxon>Pseudonocardiaceae</taxon>
        <taxon>Allokutzneria</taxon>
    </lineage>
</organism>
<evidence type="ECO:0000313" key="9">
    <source>
        <dbReference type="Proteomes" id="UP001589693"/>
    </source>
</evidence>
<comment type="caution">
    <text evidence="8">The sequence shown here is derived from an EMBL/GenBank/DDBJ whole genome shotgun (WGS) entry which is preliminary data.</text>
</comment>
<dbReference type="PANTHER" id="PTHR39289:SF1">
    <property type="entry name" value="L-ECTOINE SYNTHASE"/>
    <property type="match status" value="1"/>
</dbReference>
<dbReference type="InterPro" id="IPR010462">
    <property type="entry name" value="Ectoine_synth"/>
</dbReference>
<evidence type="ECO:0000256" key="7">
    <source>
        <dbReference type="ARBA" id="ARBA00048714"/>
    </source>
</evidence>
<dbReference type="Proteomes" id="UP001589693">
    <property type="component" value="Unassembled WGS sequence"/>
</dbReference>
<reference evidence="8 9" key="1">
    <citation type="submission" date="2024-09" db="EMBL/GenBank/DDBJ databases">
        <authorList>
            <person name="Sun Q."/>
            <person name="Mori K."/>
        </authorList>
    </citation>
    <scope>NUCLEOTIDE SEQUENCE [LARGE SCALE GENOMIC DNA]</scope>
    <source>
        <strain evidence="8 9">TBRC 7907</strain>
    </source>
</reference>
<evidence type="ECO:0000256" key="6">
    <source>
        <dbReference type="ARBA" id="ARBA00033271"/>
    </source>
</evidence>
<comment type="pathway">
    <text evidence="1">Amine and polyamine biosynthesis; ectoine biosynthesis; L-ectoine from L-aspartate 4-semialdehyde: step 3/3.</text>
</comment>
<evidence type="ECO:0000256" key="2">
    <source>
        <dbReference type="ARBA" id="ARBA00009637"/>
    </source>
</evidence>
<evidence type="ECO:0000256" key="1">
    <source>
        <dbReference type="ARBA" id="ARBA00005181"/>
    </source>
</evidence>
<sequence length="125" mass="13875">MLIRTKPDTTPVDWGNGLSYRFLVAADGLGFTLAHTTVRAGTKSRLEYRRHLEACYCIAGSGEVHSADGSLRQELRPGVLYALDQNDAHFLIADPDQDLELVSVFNPPLRGDERHQLDGDGFSQY</sequence>
<evidence type="ECO:0000313" key="8">
    <source>
        <dbReference type="EMBL" id="MFB9908962.1"/>
    </source>
</evidence>
<dbReference type="PANTHER" id="PTHR39289">
    <property type="match status" value="1"/>
</dbReference>
<dbReference type="InterPro" id="IPR014710">
    <property type="entry name" value="RmlC-like_jellyroll"/>
</dbReference>
<name>A0ABV6A702_9PSEU</name>
<proteinExistence type="inferred from homology"/>
<evidence type="ECO:0000256" key="4">
    <source>
        <dbReference type="ARBA" id="ARBA00019707"/>
    </source>
</evidence>
<comment type="similarity">
    <text evidence="2">Belongs to the ectoine synthase family.</text>
</comment>
<keyword evidence="5" id="KW-0456">Lyase</keyword>
<evidence type="ECO:0000256" key="3">
    <source>
        <dbReference type="ARBA" id="ARBA00013192"/>
    </source>
</evidence>
<accession>A0ABV6A702</accession>